<evidence type="ECO:0000256" key="1">
    <source>
        <dbReference type="SAM" id="MobiDB-lite"/>
    </source>
</evidence>
<protein>
    <submittedName>
        <fullName evidence="2">Uncharacterized protein</fullName>
    </submittedName>
</protein>
<name>A0A2U7UDG4_9VIRU</name>
<dbReference type="GeneID" id="36842280"/>
<feature type="region of interest" description="Disordered" evidence="1">
    <location>
        <begin position="406"/>
        <end position="428"/>
    </location>
</feature>
<gene>
    <name evidence="2" type="ORF">pneo_cds_877</name>
</gene>
<dbReference type="EMBL" id="MG011690">
    <property type="protein sequence ID" value="AVK76484.1"/>
    <property type="molecule type" value="Genomic_DNA"/>
</dbReference>
<evidence type="ECO:0000313" key="2">
    <source>
        <dbReference type="EMBL" id="AVK76484.1"/>
    </source>
</evidence>
<sequence>MESTAYSSGGSGSTGLATATTTDMVVLVPVDAFPPELDVRSWPNRVLVPRAADYVPVLTSACEVSGQGGEQDSALRVLLSRLNERSLVNEIAFEQRNGRSIACALLGAYASMWRALDDDPWASTAVKRALVLQRETLENAWPPDVESVVDIYESLVGTPVARLAAYSLIGQATETGVGLARLVSAIGALYRRRTRQWAARMVSAPVAASASIRRALGDWPREADPHCTPSANNTIYALLVESAPADIAAHLAAVSQDGANAQLVASRDLDEATGVDVGALPLVALPYAAALPDLLSTLVYDTPKDDAITALEDAMVLVPSWADLPPALLNAVSPLSYRYLVDFGAPADVRVVWLDACTLALVLAQHRGAETVARALPLLMATRAHGAAGLESTPGTSPSETVAAAYDEQAQQQQKRPKQARQGGGPARVWPFEEEEDENLFALPRPVLGVPSLAAIAQSAILGAPQARFDLSALPIELAQPLALDLWQHTCGAETAERDGVGRLVGGDRLYDVATFWGVQPNAAERARPDLLCASLAPAAIGYAAQRLSGKWEPPSVEVRWPPSFGQPDMSEDEREAWKRACDAVADATQGDADTLTPEEAVARAYQEIQDTRPKEPTQMDEDMEAVVDLVARADAYGRQHERAGPALLDKARLALLAVRFGVPVAPSDLATFGGACAALAPAAVLAP</sequence>
<dbReference type="Proteomes" id="UP000249287">
    <property type="component" value="Segment"/>
</dbReference>
<accession>A0A2U7UDG4</accession>
<dbReference type="RefSeq" id="YP_009482487.1">
    <property type="nucleotide sequence ID" value="NC_037666.1"/>
</dbReference>
<reference evidence="2" key="1">
    <citation type="journal article" date="2018" name="Nat. Commun.">
        <title>Diversity and evolution of the emerging Pandoraviridae family.</title>
        <authorList>
            <person name="Legendre M."/>
            <person name="Fabre E."/>
            <person name="Poirot O."/>
            <person name="Jeudy S."/>
            <person name="Lartigue A."/>
            <person name="Alempic J.M."/>
            <person name="Beucher L."/>
            <person name="Philippe N."/>
            <person name="Bertaux L."/>
            <person name="Christo-Foroux E."/>
            <person name="Labadie K."/>
            <person name="Coute Y."/>
            <person name="Abergel C."/>
            <person name="Claverie J.M."/>
        </authorList>
    </citation>
    <scope>NUCLEOTIDE SEQUENCE [LARGE SCALE GENOMIC DNA]</scope>
    <source>
        <strain evidence="2">Neocaledonia</strain>
    </source>
</reference>
<proteinExistence type="predicted"/>
<organism evidence="2">
    <name type="scientific">Pandoravirus neocaledonia</name>
    <dbReference type="NCBI Taxonomy" id="2107708"/>
    <lineage>
        <taxon>Viruses</taxon>
        <taxon>Pandoravirus</taxon>
    </lineage>
</organism>
<dbReference type="KEGG" id="vg:36842280"/>